<evidence type="ECO:0000313" key="2">
    <source>
        <dbReference type="EMBL" id="QDX24811.1"/>
    </source>
</evidence>
<evidence type="ECO:0000313" key="3">
    <source>
        <dbReference type="Proteomes" id="UP000318055"/>
    </source>
</evidence>
<organism evidence="2 3">
    <name type="scientific">Sphingomonas suaedae</name>
    <dbReference type="NCBI Taxonomy" id="2599297"/>
    <lineage>
        <taxon>Bacteria</taxon>
        <taxon>Pseudomonadati</taxon>
        <taxon>Pseudomonadota</taxon>
        <taxon>Alphaproteobacteria</taxon>
        <taxon>Sphingomonadales</taxon>
        <taxon>Sphingomonadaceae</taxon>
        <taxon>Sphingomonas</taxon>
    </lineage>
</organism>
<feature type="transmembrane region" description="Helical" evidence="1">
    <location>
        <begin position="20"/>
        <end position="47"/>
    </location>
</feature>
<evidence type="ECO:0000256" key="1">
    <source>
        <dbReference type="SAM" id="Phobius"/>
    </source>
</evidence>
<name>A0A518RBS5_9SPHN</name>
<protein>
    <submittedName>
        <fullName evidence="2">Uncharacterized protein</fullName>
    </submittedName>
</protein>
<dbReference type="Proteomes" id="UP000318055">
    <property type="component" value="Chromosome"/>
</dbReference>
<feature type="transmembrane region" description="Helical" evidence="1">
    <location>
        <begin position="59"/>
        <end position="78"/>
    </location>
</feature>
<keyword evidence="1" id="KW-0812">Transmembrane</keyword>
<dbReference type="RefSeq" id="WP_145844419.1">
    <property type="nucleotide sequence ID" value="NZ_CP042239.1"/>
</dbReference>
<dbReference type="EMBL" id="CP042239">
    <property type="protein sequence ID" value="QDX24811.1"/>
    <property type="molecule type" value="Genomic_DNA"/>
</dbReference>
<proteinExistence type="predicted"/>
<keyword evidence="1" id="KW-0472">Membrane</keyword>
<sequence>MTDSRYSPVNDRIATWLFKANVIALIGSAATATIGASIAMIPLIELLSIPLFPFPTVTIYLVAITCLYLVIALPLAWIGFDGVWVRRGAFAASVFLALLTGWAVPDHLNQRAGIGSRTEATQRYWRAMSFGSPRPIALVEVGTGFFEPKCDAACLSLLVTGRAPEVVIARSLRQVERGETATGIAFRLAGDWQLCLARLPDYAGIVRSFPADRLSNFLEFGLDVSFAAELPRCLERRRVRFHVGALPTLTYWRSEQPASENTGKVGWQPEYARQQIFQPDGLRTERTFRVGYRYAAPALIFPYGGNAGTGGTFSPRWWTDRVENYSEPGMDPWWSMFAESAAIASEAMKRLDAVVPEQRCRRQPGPCVLEPVGS</sequence>
<keyword evidence="3" id="KW-1185">Reference proteome</keyword>
<dbReference type="AlphaFoldDB" id="A0A518RBS5"/>
<keyword evidence="1" id="KW-1133">Transmembrane helix</keyword>
<reference evidence="2 3" key="1">
    <citation type="submission" date="2019-07" db="EMBL/GenBank/DDBJ databases">
        <title>Sphingomonas alkalisoli sp. nov., isolated from rhizosphere soil of Suaedae salsa.</title>
        <authorList>
            <person name="Zhang H."/>
            <person name="Xu L."/>
            <person name="Zhang J.-X."/>
            <person name="Sun J.-Q."/>
        </authorList>
    </citation>
    <scope>NUCLEOTIDE SEQUENCE [LARGE SCALE GENOMIC DNA]</scope>
    <source>
        <strain evidence="2 3">XS-10</strain>
    </source>
</reference>
<feature type="transmembrane region" description="Helical" evidence="1">
    <location>
        <begin position="84"/>
        <end position="104"/>
    </location>
</feature>
<dbReference type="KEGG" id="ssua:FPZ54_01360"/>
<accession>A0A518RBS5</accession>
<gene>
    <name evidence="2" type="ORF">FPZ54_01360</name>
</gene>